<proteinExistence type="predicted"/>
<dbReference type="EMBL" id="JBAMMX010000007">
    <property type="protein sequence ID" value="KAK6936575.1"/>
    <property type="molecule type" value="Genomic_DNA"/>
</dbReference>
<keyword evidence="2" id="KW-1185">Reference proteome</keyword>
<organism evidence="1 2">
    <name type="scientific">Dillenia turbinata</name>
    <dbReference type="NCBI Taxonomy" id="194707"/>
    <lineage>
        <taxon>Eukaryota</taxon>
        <taxon>Viridiplantae</taxon>
        <taxon>Streptophyta</taxon>
        <taxon>Embryophyta</taxon>
        <taxon>Tracheophyta</taxon>
        <taxon>Spermatophyta</taxon>
        <taxon>Magnoliopsida</taxon>
        <taxon>eudicotyledons</taxon>
        <taxon>Gunneridae</taxon>
        <taxon>Pentapetalae</taxon>
        <taxon>Dilleniales</taxon>
        <taxon>Dilleniaceae</taxon>
        <taxon>Dillenia</taxon>
    </lineage>
</organism>
<reference evidence="1 2" key="1">
    <citation type="submission" date="2023-12" db="EMBL/GenBank/DDBJ databases">
        <title>A high-quality genome assembly for Dillenia turbinata (Dilleniales).</title>
        <authorList>
            <person name="Chanderbali A."/>
        </authorList>
    </citation>
    <scope>NUCLEOTIDE SEQUENCE [LARGE SCALE GENOMIC DNA]</scope>
    <source>
        <strain evidence="1">LSX21</strain>
        <tissue evidence="1">Leaf</tissue>
    </source>
</reference>
<evidence type="ECO:0000313" key="1">
    <source>
        <dbReference type="EMBL" id="KAK6936575.1"/>
    </source>
</evidence>
<accession>A0AAN8VM55</accession>
<protein>
    <submittedName>
        <fullName evidence="1">Uncharacterized protein</fullName>
    </submittedName>
</protein>
<dbReference type="Proteomes" id="UP001370490">
    <property type="component" value="Unassembled WGS sequence"/>
</dbReference>
<sequence length="137" mass="15462">MMNHVTSTIYSPSKLAAAVHAARCTLGKSPAWNETLMLPTEIVQNNWLAFIVQHPQASWMCQCTFLREKTAACNSQEQILRSQLRPTRSDKRAIDNGAFAKSTSSYASRPQSISQDKHLHFEVPRHLDQINCHAIKD</sequence>
<evidence type="ECO:0000313" key="2">
    <source>
        <dbReference type="Proteomes" id="UP001370490"/>
    </source>
</evidence>
<name>A0AAN8VM55_9MAGN</name>
<comment type="caution">
    <text evidence="1">The sequence shown here is derived from an EMBL/GenBank/DDBJ whole genome shotgun (WGS) entry which is preliminary data.</text>
</comment>
<gene>
    <name evidence="1" type="ORF">RJ641_033605</name>
</gene>
<dbReference type="AlphaFoldDB" id="A0AAN8VM55"/>